<reference evidence="2" key="1">
    <citation type="journal article" date="2024" name="Proc. Natl. Acad. Sci. U.S.A.">
        <title>Extraordinary preservation of gene collinearity over three hundred million years revealed in homosporous lycophytes.</title>
        <authorList>
            <person name="Li C."/>
            <person name="Wickell D."/>
            <person name="Kuo L.Y."/>
            <person name="Chen X."/>
            <person name="Nie B."/>
            <person name="Liao X."/>
            <person name="Peng D."/>
            <person name="Ji J."/>
            <person name="Jenkins J."/>
            <person name="Williams M."/>
            <person name="Shu S."/>
            <person name="Plott C."/>
            <person name="Barry K."/>
            <person name="Rajasekar S."/>
            <person name="Grimwood J."/>
            <person name="Han X."/>
            <person name="Sun S."/>
            <person name="Hou Z."/>
            <person name="He W."/>
            <person name="Dai G."/>
            <person name="Sun C."/>
            <person name="Schmutz J."/>
            <person name="Leebens-Mack J.H."/>
            <person name="Li F.W."/>
            <person name="Wang L."/>
        </authorList>
    </citation>
    <scope>NUCLEOTIDE SEQUENCE [LARGE SCALE GENOMIC DNA]</scope>
    <source>
        <strain evidence="2">cv. PW_Plant_1</strain>
    </source>
</reference>
<keyword evidence="2" id="KW-1185">Reference proteome</keyword>
<dbReference type="EMBL" id="CM055112">
    <property type="protein sequence ID" value="KAJ7518503.1"/>
    <property type="molecule type" value="Genomic_DNA"/>
</dbReference>
<accession>A0ACC2ALP0</accession>
<protein>
    <submittedName>
        <fullName evidence="1">Uncharacterized protein</fullName>
    </submittedName>
</protein>
<proteinExistence type="predicted"/>
<sequence>MARARAKAWRILLLRNNGGDLCYAWEPFQARLSSSSPSPSTLKRDSNTTTSSVSGIKQKFHVPTRSQNGTYFTNYKLLGACENSSLPPQEQLKLTLDRLQQGLIHVGYMTFANLLQDCSSLRLLSEGKRVHAQLVRKGLDSDRFLSNLLIGMYSKCGSLEDARRVFDKMNKRNVVSWNTIITGYAENGQGQEALKLFREMEQEGVRPSKITFICCLNACCSQEALAEGVSIHKLIIESGYESDLVVGTAVAKMYGKFRSLKEARLVFDKLPHRNVISWNTLIAAYAQHGHFDEVVKLIDQMKLDSVKPDKVTFITALNAFSSSEVLAEAKQMHAHIKSDAFDKDITVANALLNMYWKCGAPAKVRSVFDEMPERDVISWNSVIAAYAEGRKEAFNLFGSLQWSDMKPDTITFVNLLNACCSPAILEDGKALHASIIACGFDINVVLGNALVSMYGKCGSAEDAFCVFSKILHPDLVSWNGMIGAYAQNGCEKEALQLFQCMQSKGIRPDKVTFVVIVDSCASMAALKEGRLIHQKIMDHRFEGDVVVGTALINMYSQSGSLDEARKAFDQIFDKNVATWNAMIGSYAQHGRGKEALQLFWEMQNEQVKPDKVTFVGLLSACSHAGLVDEGRYFFRSLRSEYGLSLTTEHYGCMVDLFGRAGQLKEAEDLLLNMPLPPNDVLWLTLLGACRKHGDAERGKRAAEHVLKLDPKNNAAKVVLSNIYAAAERWDDAADVRGGMINEVL</sequence>
<evidence type="ECO:0000313" key="1">
    <source>
        <dbReference type="EMBL" id="KAJ7518503.1"/>
    </source>
</evidence>
<evidence type="ECO:0000313" key="2">
    <source>
        <dbReference type="Proteomes" id="UP001162992"/>
    </source>
</evidence>
<dbReference type="Proteomes" id="UP001162992">
    <property type="component" value="Chromosome 21"/>
</dbReference>
<name>A0ACC2ALP0_DIPCM</name>
<organism evidence="1 2">
    <name type="scientific">Diphasiastrum complanatum</name>
    <name type="common">Issler's clubmoss</name>
    <name type="synonym">Lycopodium complanatum</name>
    <dbReference type="NCBI Taxonomy" id="34168"/>
    <lineage>
        <taxon>Eukaryota</taxon>
        <taxon>Viridiplantae</taxon>
        <taxon>Streptophyta</taxon>
        <taxon>Embryophyta</taxon>
        <taxon>Tracheophyta</taxon>
        <taxon>Lycopodiopsida</taxon>
        <taxon>Lycopodiales</taxon>
        <taxon>Lycopodiaceae</taxon>
        <taxon>Lycopodioideae</taxon>
        <taxon>Diphasiastrum</taxon>
    </lineage>
</organism>
<gene>
    <name evidence="1" type="ORF">O6H91_21G071800</name>
</gene>
<comment type="caution">
    <text evidence="1">The sequence shown here is derived from an EMBL/GenBank/DDBJ whole genome shotgun (WGS) entry which is preliminary data.</text>
</comment>